<dbReference type="InterPro" id="IPR050600">
    <property type="entry name" value="SETD3_SETD6_MTase"/>
</dbReference>
<protein>
    <recommendedName>
        <fullName evidence="3">SET domain-containing protein</fullName>
    </recommendedName>
</protein>
<evidence type="ECO:0008006" key="3">
    <source>
        <dbReference type="Google" id="ProtNLM"/>
    </source>
</evidence>
<organism evidence="1 2">
    <name type="scientific">Prototheca wickerhamii</name>
    <dbReference type="NCBI Taxonomy" id="3111"/>
    <lineage>
        <taxon>Eukaryota</taxon>
        <taxon>Viridiplantae</taxon>
        <taxon>Chlorophyta</taxon>
        <taxon>core chlorophytes</taxon>
        <taxon>Trebouxiophyceae</taxon>
        <taxon>Chlorellales</taxon>
        <taxon>Chlorellaceae</taxon>
        <taxon>Prototheca</taxon>
    </lineage>
</organism>
<dbReference type="AlphaFoldDB" id="A0AAD9ILH2"/>
<proteinExistence type="predicted"/>
<sequence length="316" mass="33352">MTSATSLGEASFYWPYVKTLPPSYGSTPYFDERDLEALSAVPCVQARLQEASEQVKRTWREAAPALQRLPFPGAKWRSLGAWRWAAATLGTRTMYLEAPELGVETNPGPDPGALTPIGDFHNHSSPPAPLVPTLVGTSAGHARTDVSPAAGTGRFDPGADAYRLFAGSDGVLAGDQVFLEYGRYTNAQLMELYGFVLAANPHDTAPLAVSSFPAAAAAAAGEVEDEERCLTAAGTPSWALLRALRLAAVSSEERKRCAWRALRGQAISEAGERRAFAWLETAILESGAVAAVASTSDAPAPAPAAPVIPKYAVKAN</sequence>
<evidence type="ECO:0000313" key="1">
    <source>
        <dbReference type="EMBL" id="KAK2079768.1"/>
    </source>
</evidence>
<dbReference type="EMBL" id="JASFZW010000002">
    <property type="protein sequence ID" value="KAK2079768.1"/>
    <property type="molecule type" value="Genomic_DNA"/>
</dbReference>
<dbReference type="Gene3D" id="3.90.1410.10">
    <property type="entry name" value="set domain protein methyltransferase, domain 1"/>
    <property type="match status" value="1"/>
</dbReference>
<evidence type="ECO:0000313" key="2">
    <source>
        <dbReference type="Proteomes" id="UP001255856"/>
    </source>
</evidence>
<dbReference type="Proteomes" id="UP001255856">
    <property type="component" value="Unassembled WGS sequence"/>
</dbReference>
<dbReference type="SUPFAM" id="SSF82199">
    <property type="entry name" value="SET domain"/>
    <property type="match status" value="1"/>
</dbReference>
<accession>A0AAD9ILH2</accession>
<dbReference type="CDD" id="cd10527">
    <property type="entry name" value="SET_LSMT"/>
    <property type="match status" value="1"/>
</dbReference>
<dbReference type="PANTHER" id="PTHR13271:SF140">
    <property type="entry name" value="SET DOMAIN-CONTAINING PROTEIN"/>
    <property type="match status" value="1"/>
</dbReference>
<dbReference type="GO" id="GO:0016279">
    <property type="term" value="F:protein-lysine N-methyltransferase activity"/>
    <property type="evidence" value="ECO:0007669"/>
    <property type="project" value="TreeGrafter"/>
</dbReference>
<dbReference type="PANTHER" id="PTHR13271">
    <property type="entry name" value="UNCHARACTERIZED PUTATIVE METHYLTRANSFERASE"/>
    <property type="match status" value="1"/>
</dbReference>
<gene>
    <name evidence="1" type="ORF">QBZ16_002163</name>
</gene>
<keyword evidence="2" id="KW-1185">Reference proteome</keyword>
<name>A0AAD9ILH2_PROWI</name>
<comment type="caution">
    <text evidence="1">The sequence shown here is derived from an EMBL/GenBank/DDBJ whole genome shotgun (WGS) entry which is preliminary data.</text>
</comment>
<dbReference type="InterPro" id="IPR046341">
    <property type="entry name" value="SET_dom_sf"/>
</dbReference>
<reference evidence="1" key="1">
    <citation type="submission" date="2021-01" db="EMBL/GenBank/DDBJ databases">
        <authorList>
            <person name="Eckstrom K.M.E."/>
        </authorList>
    </citation>
    <scope>NUCLEOTIDE SEQUENCE</scope>
    <source>
        <strain evidence="1">UVCC 0001</strain>
    </source>
</reference>